<evidence type="ECO:0000313" key="2">
    <source>
        <dbReference type="Proteomes" id="UP000069771"/>
    </source>
</evidence>
<dbReference type="STRING" id="1702221.AALO17_11140"/>
<organism evidence="1 2">
    <name type="scientific">Faecalibaculum rodentium</name>
    <dbReference type="NCBI Taxonomy" id="1702221"/>
    <lineage>
        <taxon>Bacteria</taxon>
        <taxon>Bacillati</taxon>
        <taxon>Bacillota</taxon>
        <taxon>Erysipelotrichia</taxon>
        <taxon>Erysipelotrichales</taxon>
        <taxon>Erysipelotrichaceae</taxon>
        <taxon>Faecalibaculum</taxon>
    </lineage>
</organism>
<name>A0A140DUC1_9FIRM</name>
<dbReference type="EMBL" id="CP011391">
    <property type="protein sequence ID" value="AMK54248.1"/>
    <property type="molecule type" value="Genomic_DNA"/>
</dbReference>
<dbReference type="AlphaFoldDB" id="A0A140DUC1"/>
<dbReference type="KEGG" id="fro:AALO17_11140"/>
<evidence type="ECO:0000313" key="1">
    <source>
        <dbReference type="EMBL" id="AMK54248.1"/>
    </source>
</evidence>
<sequence>MRKDRKRKTYRVWFSESDLKTGFQQSPVAAFFVSWKQWNFRKRLLVDIPESRSIC</sequence>
<gene>
    <name evidence="1" type="ORF">AALO17_11140</name>
</gene>
<reference evidence="1 2" key="1">
    <citation type="journal article" date="2016" name="Gut Pathog.">
        <title>Whole genome sequencing of "Faecalibaculum rodentium" ALO17, isolated from C57BL/6J laboratory mouse feces.</title>
        <authorList>
            <person name="Lim S."/>
            <person name="Chang D.H."/>
            <person name="Ahn S."/>
            <person name="Kim B.C."/>
        </authorList>
    </citation>
    <scope>NUCLEOTIDE SEQUENCE [LARGE SCALE GENOMIC DNA]</scope>
    <source>
        <strain evidence="1 2">Alo17</strain>
    </source>
</reference>
<protein>
    <submittedName>
        <fullName evidence="1">Uncharacterized protein</fullName>
    </submittedName>
</protein>
<accession>A0A140DUC1</accession>
<keyword evidence="2" id="KW-1185">Reference proteome</keyword>
<proteinExistence type="predicted"/>
<dbReference type="Proteomes" id="UP000069771">
    <property type="component" value="Chromosome"/>
</dbReference>